<dbReference type="InterPro" id="IPR042274">
    <property type="entry name" value="YycH/YycI_2"/>
</dbReference>
<evidence type="ECO:0000259" key="3">
    <source>
        <dbReference type="Pfam" id="PF07435"/>
    </source>
</evidence>
<dbReference type="Gene3D" id="3.30.310.160">
    <property type="entry name" value="YycH protein, domain 2"/>
    <property type="match status" value="1"/>
</dbReference>
<feature type="transmembrane region" description="Helical" evidence="2">
    <location>
        <begin position="12"/>
        <end position="31"/>
    </location>
</feature>
<evidence type="ECO:0000313" key="5">
    <source>
        <dbReference type="Proteomes" id="UP000613002"/>
    </source>
</evidence>
<accession>A0AA89NNK1</accession>
<keyword evidence="2" id="KW-0812">Transmembrane</keyword>
<evidence type="ECO:0000256" key="2">
    <source>
        <dbReference type="SAM" id="Phobius"/>
    </source>
</evidence>
<keyword evidence="2" id="KW-1133">Transmembrane helix</keyword>
<feature type="domain" description="Regulatory protein YycH" evidence="3">
    <location>
        <begin position="7"/>
        <end position="439"/>
    </location>
</feature>
<dbReference type="Proteomes" id="UP000613002">
    <property type="component" value="Unassembled WGS sequence"/>
</dbReference>
<proteinExistence type="predicted"/>
<keyword evidence="5" id="KW-1185">Reference proteome</keyword>
<dbReference type="AlphaFoldDB" id="A0AA89NNK1"/>
<dbReference type="InterPro" id="IPR009996">
    <property type="entry name" value="YycH"/>
</dbReference>
<name>A0AA89NNK1_9BACL</name>
<dbReference type="Gene3D" id="3.10.450.310">
    <property type="match status" value="1"/>
</dbReference>
<keyword evidence="2" id="KW-0472">Membrane</keyword>
<evidence type="ECO:0000256" key="1">
    <source>
        <dbReference type="SAM" id="MobiDB-lite"/>
    </source>
</evidence>
<feature type="compositionally biased region" description="Basic and acidic residues" evidence="1">
    <location>
        <begin position="434"/>
        <end position="444"/>
    </location>
</feature>
<evidence type="ECO:0000313" key="4">
    <source>
        <dbReference type="EMBL" id="MBB3868481.1"/>
    </source>
</evidence>
<sequence length="453" mass="53069">MTGTMYEAAKTVVLTFLVLVSIVLTFVLWTYHPKYDVLQNDEYVQNVSVSNTQVDPAMIVQPSQLLFHKNNAHYGIVQEEEANQILKEIKKWSIDDFENISDTIPKGKFLSFLHEKERLELVYPDSIPIDVYRSIFQIEDKGIKHISFDRIIIPLANKDELSIYFISTEKRRVYKAIATDVSLSEINKLAMELDEYPRYFPYVINETKQIFLPEKEVTMNRLQYYTDELDSDKFKEALFSDPSFVKKDLITFGEEYTDGSRLMDVDFLQRMLLYVNPAARTLNGSENQKNDHLIQKSIDFVNEHGGWTDMYRFARWNEDERTVVFRLIVNNHPVFNEYGMSEIVQIWGSSDLVKYQRPLFRLEVADRVNVPRTLLSGHEVIKKIEMMEGFKKELVKDIVVGYELIKDPEREKVIILEPSWFCLYGQTWKKIPLDDQEKEQDSKKRGGNVSGLE</sequence>
<protein>
    <submittedName>
        <fullName evidence="4">Regulatory protein YycH of two-component signal transduction system YycFG</fullName>
    </submittedName>
</protein>
<comment type="caution">
    <text evidence="4">The sequence shown here is derived from an EMBL/GenBank/DDBJ whole genome shotgun (WGS) entry which is preliminary data.</text>
</comment>
<gene>
    <name evidence="4" type="ORF">HNR78_001364</name>
</gene>
<dbReference type="EMBL" id="JACICZ010000004">
    <property type="protein sequence ID" value="MBB3868481.1"/>
    <property type="molecule type" value="Genomic_DNA"/>
</dbReference>
<reference evidence="4 5" key="1">
    <citation type="submission" date="2020-08" db="EMBL/GenBank/DDBJ databases">
        <title>Genomic Encyclopedia of Type Strains, Phase IV (KMG-IV): sequencing the most valuable type-strain genomes for metagenomic binning, comparative biology and taxonomic classification.</title>
        <authorList>
            <person name="Goeker M."/>
        </authorList>
    </citation>
    <scope>NUCLEOTIDE SEQUENCE [LARGE SCALE GENOMIC DNA]</scope>
    <source>
        <strain evidence="4 5">DSM 14590</strain>
    </source>
</reference>
<dbReference type="CDD" id="cd15787">
    <property type="entry name" value="YycH_N"/>
    <property type="match status" value="1"/>
</dbReference>
<dbReference type="Pfam" id="PF07435">
    <property type="entry name" value="YycH"/>
    <property type="match status" value="1"/>
</dbReference>
<feature type="region of interest" description="Disordered" evidence="1">
    <location>
        <begin position="434"/>
        <end position="453"/>
    </location>
</feature>
<organism evidence="4 5">
    <name type="scientific">Parageobacillus toebii NBRC 107807</name>
    <dbReference type="NCBI Taxonomy" id="1223503"/>
    <lineage>
        <taxon>Bacteria</taxon>
        <taxon>Bacillati</taxon>
        <taxon>Bacillota</taxon>
        <taxon>Bacilli</taxon>
        <taxon>Bacillales</taxon>
        <taxon>Anoxybacillaceae</taxon>
        <taxon>Parageobacillus</taxon>
    </lineage>
</organism>